<dbReference type="InterPro" id="IPR027370">
    <property type="entry name" value="Znf-RING_euk"/>
</dbReference>
<protein>
    <recommendedName>
        <fullName evidence="14">RING-type domain-containing protein</fullName>
    </recommendedName>
</protein>
<evidence type="ECO:0000256" key="13">
    <source>
        <dbReference type="SAM" id="MobiDB-lite"/>
    </source>
</evidence>
<dbReference type="InterPro" id="IPR013083">
    <property type="entry name" value="Znf_RING/FYVE/PHD"/>
</dbReference>
<evidence type="ECO:0000256" key="6">
    <source>
        <dbReference type="ARBA" id="ARBA00022794"/>
    </source>
</evidence>
<keyword evidence="9" id="KW-0206">Cytoskeleton</keyword>
<evidence type="ECO:0000256" key="3">
    <source>
        <dbReference type="ARBA" id="ARBA00022490"/>
    </source>
</evidence>
<dbReference type="Gene3D" id="3.30.40.10">
    <property type="entry name" value="Zinc/RING finger domain, C3HC4 (zinc finger)"/>
    <property type="match status" value="1"/>
</dbReference>
<dbReference type="PROSITE" id="PS00518">
    <property type="entry name" value="ZF_RING_1"/>
    <property type="match status" value="1"/>
</dbReference>
<dbReference type="PANTHER" id="PTHR18879:SF20">
    <property type="entry name" value="CENTROSOMAL PROTEIN OF 290 KDA"/>
    <property type="match status" value="1"/>
</dbReference>
<dbReference type="PANTHER" id="PTHR18879">
    <property type="entry name" value="CENTROSOMAL PROTEIN OF 290 KDA"/>
    <property type="match status" value="1"/>
</dbReference>
<dbReference type="SUPFAM" id="SSF57850">
    <property type="entry name" value="RING/U-box"/>
    <property type="match status" value="1"/>
</dbReference>
<feature type="coiled-coil region" evidence="12">
    <location>
        <begin position="190"/>
        <end position="217"/>
    </location>
</feature>
<evidence type="ECO:0000256" key="8">
    <source>
        <dbReference type="ARBA" id="ARBA00023054"/>
    </source>
</evidence>
<evidence type="ECO:0000256" key="7">
    <source>
        <dbReference type="ARBA" id="ARBA00022833"/>
    </source>
</evidence>
<keyword evidence="8 12" id="KW-0175">Coiled coil</keyword>
<feature type="coiled-coil region" evidence="12">
    <location>
        <begin position="8"/>
        <end position="84"/>
    </location>
</feature>
<dbReference type="InterPro" id="IPR017907">
    <property type="entry name" value="Znf_RING_CS"/>
</dbReference>
<dbReference type="Proteomes" id="UP000722791">
    <property type="component" value="Unassembled WGS sequence"/>
</dbReference>
<feature type="coiled-coil region" evidence="12">
    <location>
        <begin position="244"/>
        <end position="307"/>
    </location>
</feature>
<keyword evidence="7" id="KW-0862">Zinc</keyword>
<proteinExistence type="predicted"/>
<evidence type="ECO:0000256" key="2">
    <source>
        <dbReference type="ARBA" id="ARBA00004300"/>
    </source>
</evidence>
<evidence type="ECO:0000256" key="4">
    <source>
        <dbReference type="ARBA" id="ARBA00022723"/>
    </source>
</evidence>
<evidence type="ECO:0000313" key="15">
    <source>
        <dbReference type="EMBL" id="GIL97166.1"/>
    </source>
</evidence>
<dbReference type="Pfam" id="PF13445">
    <property type="entry name" value="zf-RING_UBOX"/>
    <property type="match status" value="1"/>
</dbReference>
<dbReference type="GO" id="GO:0008270">
    <property type="term" value="F:zinc ion binding"/>
    <property type="evidence" value="ECO:0007669"/>
    <property type="project" value="UniProtKB-KW"/>
</dbReference>
<gene>
    <name evidence="15" type="ORF">Vretimale_2903</name>
</gene>
<evidence type="ECO:0000259" key="14">
    <source>
        <dbReference type="PROSITE" id="PS50089"/>
    </source>
</evidence>
<keyword evidence="3" id="KW-0963">Cytoplasm</keyword>
<feature type="region of interest" description="Disordered" evidence="13">
    <location>
        <begin position="571"/>
        <end position="613"/>
    </location>
</feature>
<evidence type="ECO:0000313" key="16">
    <source>
        <dbReference type="Proteomes" id="UP000722791"/>
    </source>
</evidence>
<evidence type="ECO:0000256" key="12">
    <source>
        <dbReference type="SAM" id="Coils"/>
    </source>
</evidence>
<keyword evidence="4" id="KW-0479">Metal-binding</keyword>
<name>A0A8J4G4B3_9CHLO</name>
<accession>A0A8J4G4B3</accession>
<dbReference type="AlphaFoldDB" id="A0A8J4G4B3"/>
<organism evidence="15 16">
    <name type="scientific">Volvox reticuliferus</name>
    <dbReference type="NCBI Taxonomy" id="1737510"/>
    <lineage>
        <taxon>Eukaryota</taxon>
        <taxon>Viridiplantae</taxon>
        <taxon>Chlorophyta</taxon>
        <taxon>core chlorophytes</taxon>
        <taxon>Chlorophyceae</taxon>
        <taxon>CS clade</taxon>
        <taxon>Chlamydomonadales</taxon>
        <taxon>Volvocaceae</taxon>
        <taxon>Volvox</taxon>
    </lineage>
</organism>
<evidence type="ECO:0000256" key="10">
    <source>
        <dbReference type="ARBA" id="ARBA00023273"/>
    </source>
</evidence>
<reference evidence="15" key="1">
    <citation type="journal article" date="2021" name="Proc. Natl. Acad. Sci. U.S.A.">
        <title>Three genomes in the algal genus Volvox reveal the fate of a haploid sex-determining region after a transition to homothallism.</title>
        <authorList>
            <person name="Yamamoto K."/>
            <person name="Hamaji T."/>
            <person name="Kawai-Toyooka H."/>
            <person name="Matsuzaki R."/>
            <person name="Takahashi F."/>
            <person name="Nishimura Y."/>
            <person name="Kawachi M."/>
            <person name="Noguchi H."/>
            <person name="Minakuchi Y."/>
            <person name="Umen J.G."/>
            <person name="Toyoda A."/>
            <person name="Nozaki H."/>
        </authorList>
    </citation>
    <scope>NUCLEOTIDE SEQUENCE</scope>
    <source>
        <strain evidence="15">NIES-3785</strain>
    </source>
</reference>
<evidence type="ECO:0000256" key="1">
    <source>
        <dbReference type="ARBA" id="ARBA00004120"/>
    </source>
</evidence>
<evidence type="ECO:0000256" key="9">
    <source>
        <dbReference type="ARBA" id="ARBA00023212"/>
    </source>
</evidence>
<dbReference type="GO" id="GO:0030030">
    <property type="term" value="P:cell projection organization"/>
    <property type="evidence" value="ECO:0007669"/>
    <property type="project" value="UniProtKB-KW"/>
</dbReference>
<comment type="subcellular location">
    <subcellularLocation>
        <location evidence="1">Cytoplasm</location>
        <location evidence="1">Cytoskeleton</location>
        <location evidence="1">Cilium basal body</location>
    </subcellularLocation>
    <subcellularLocation>
        <location evidence="2">Cytoplasm</location>
        <location evidence="2">Cytoskeleton</location>
        <location evidence="2">Microtubule organizing center</location>
        <location evidence="2">Centrosome</location>
    </subcellularLocation>
</comment>
<comment type="caution">
    <text evidence="15">The sequence shown here is derived from an EMBL/GenBank/DDBJ whole genome shotgun (WGS) entry which is preliminary data.</text>
</comment>
<dbReference type="SMART" id="SM00184">
    <property type="entry name" value="RING"/>
    <property type="match status" value="1"/>
</dbReference>
<dbReference type="EMBL" id="BNCQ01000004">
    <property type="protein sequence ID" value="GIL97166.1"/>
    <property type="molecule type" value="Genomic_DNA"/>
</dbReference>
<sequence>MVESKAALGAKEEELAQLRILINDLEEKYQASLSGKLAADEVSSSLQLQLAQTRGALADARRRATTAEQEATRAAAEAAEASRAAAARASNANRMISAMQYRASEAGGLLATRVDAVSERLVARLEDRLGRGLAEEAERVDKAFTVTQLKLQSWEAELLDMEAQLLGVAKAVEALTAAAIRRQAEREREVNTVRGDAATLRARVEELKAALEGEMAARQLLAQSKAALEAEHRAALQAAQVAADERVEAERQRLGARLAAVEEEVSRLTSTHQRETAAAARAWEAERQQLGRRLGELSAELAKAREVKAAPLPVGGPAPVVVNTDHSNALAVLHTQLNAELQATKEQHEKELKQYKEQLDAVRTHVRGTWSICSRLATDLALVARHLARMGVGLPEGAAELPTGLHGVADDGGGALMEQLAAALRLSFGQLAEVVQGMVRRLQTLQAHNIELEAKAASVDPAAWTLVAAELRGTVAKLVHVEESLAPPCTCLMCLEVFKSPITLVPCGHTFCRKCLSNANGLCSECGADTPAEVTVPNAPLDAICAKYELKRSALAAIQRALQQAGEGAAAMAAGGPGGAGQGHGHAGRVGASGTTAAQHTRRPSPRAVGGGGAAAARAIGQAAATAAAAGAAGGGGTSQAAAAGVLSTHNPGVTAQRP</sequence>
<feature type="compositionally biased region" description="Gly residues" evidence="13">
    <location>
        <begin position="575"/>
        <end position="585"/>
    </location>
</feature>
<dbReference type="InterPro" id="IPR026201">
    <property type="entry name" value="Cep290"/>
</dbReference>
<feature type="domain" description="RING-type" evidence="14">
    <location>
        <begin position="491"/>
        <end position="526"/>
    </location>
</feature>
<evidence type="ECO:0000256" key="11">
    <source>
        <dbReference type="PROSITE-ProRule" id="PRU00175"/>
    </source>
</evidence>
<keyword evidence="10" id="KW-0966">Cell projection</keyword>
<keyword evidence="6" id="KW-0970">Cilium biogenesis/degradation</keyword>
<keyword evidence="5 11" id="KW-0863">Zinc-finger</keyword>
<feature type="coiled-coil region" evidence="12">
    <location>
        <begin position="334"/>
        <end position="365"/>
    </location>
</feature>
<dbReference type="InterPro" id="IPR001841">
    <property type="entry name" value="Znf_RING"/>
</dbReference>
<dbReference type="PROSITE" id="PS50089">
    <property type="entry name" value="ZF_RING_2"/>
    <property type="match status" value="1"/>
</dbReference>
<evidence type="ECO:0000256" key="5">
    <source>
        <dbReference type="ARBA" id="ARBA00022771"/>
    </source>
</evidence>